<feature type="compositionally biased region" description="Basic and acidic residues" evidence="1">
    <location>
        <begin position="272"/>
        <end position="318"/>
    </location>
</feature>
<evidence type="ECO:0000313" key="3">
    <source>
        <dbReference type="Proteomes" id="UP000320762"/>
    </source>
</evidence>
<feature type="compositionally biased region" description="Polar residues" evidence="1">
    <location>
        <begin position="620"/>
        <end position="636"/>
    </location>
</feature>
<proteinExistence type="predicted"/>
<comment type="caution">
    <text evidence="2">The sequence shown here is derived from an EMBL/GenBank/DDBJ whole genome shotgun (WGS) entry which is preliminary data.</text>
</comment>
<feature type="region of interest" description="Disordered" evidence="1">
    <location>
        <begin position="46"/>
        <end position="242"/>
    </location>
</feature>
<feature type="region of interest" description="Disordered" evidence="1">
    <location>
        <begin position="1135"/>
        <end position="1155"/>
    </location>
</feature>
<feature type="compositionally biased region" description="Low complexity" evidence="1">
    <location>
        <begin position="138"/>
        <end position="153"/>
    </location>
</feature>
<name>A0A550BWF0_9AGAR</name>
<feature type="compositionally biased region" description="Basic and acidic residues" evidence="1">
    <location>
        <begin position="205"/>
        <end position="242"/>
    </location>
</feature>
<dbReference type="OrthoDB" id="2839137at2759"/>
<accession>A0A550BWF0</accession>
<feature type="region of interest" description="Disordered" evidence="1">
    <location>
        <begin position="272"/>
        <end position="399"/>
    </location>
</feature>
<evidence type="ECO:0000256" key="1">
    <source>
        <dbReference type="SAM" id="MobiDB-lite"/>
    </source>
</evidence>
<feature type="compositionally biased region" description="Basic and acidic residues" evidence="1">
    <location>
        <begin position="92"/>
        <end position="112"/>
    </location>
</feature>
<keyword evidence="3" id="KW-1185">Reference proteome</keyword>
<organism evidence="2 3">
    <name type="scientific">Schizophyllum amplum</name>
    <dbReference type="NCBI Taxonomy" id="97359"/>
    <lineage>
        <taxon>Eukaryota</taxon>
        <taxon>Fungi</taxon>
        <taxon>Dikarya</taxon>
        <taxon>Basidiomycota</taxon>
        <taxon>Agaricomycotina</taxon>
        <taxon>Agaricomycetes</taxon>
        <taxon>Agaricomycetidae</taxon>
        <taxon>Agaricales</taxon>
        <taxon>Schizophyllaceae</taxon>
        <taxon>Schizophyllum</taxon>
    </lineage>
</organism>
<feature type="compositionally biased region" description="Pro residues" evidence="1">
    <location>
        <begin position="383"/>
        <end position="396"/>
    </location>
</feature>
<reference evidence="2 3" key="1">
    <citation type="journal article" date="2019" name="New Phytol.">
        <title>Comparative genomics reveals unique wood-decay strategies and fruiting body development in the Schizophyllaceae.</title>
        <authorList>
            <person name="Almasi E."/>
            <person name="Sahu N."/>
            <person name="Krizsan K."/>
            <person name="Balint B."/>
            <person name="Kovacs G.M."/>
            <person name="Kiss B."/>
            <person name="Cseklye J."/>
            <person name="Drula E."/>
            <person name="Henrissat B."/>
            <person name="Nagy I."/>
            <person name="Chovatia M."/>
            <person name="Adam C."/>
            <person name="LaButti K."/>
            <person name="Lipzen A."/>
            <person name="Riley R."/>
            <person name="Grigoriev I.V."/>
            <person name="Nagy L.G."/>
        </authorList>
    </citation>
    <scope>NUCLEOTIDE SEQUENCE [LARGE SCALE GENOMIC DNA]</scope>
    <source>
        <strain evidence="2 3">NL-1724</strain>
    </source>
</reference>
<evidence type="ECO:0000313" key="2">
    <source>
        <dbReference type="EMBL" id="TRM56874.1"/>
    </source>
</evidence>
<feature type="compositionally biased region" description="Low complexity" evidence="1">
    <location>
        <begin position="356"/>
        <end position="371"/>
    </location>
</feature>
<feature type="region of interest" description="Disordered" evidence="1">
    <location>
        <begin position="592"/>
        <end position="664"/>
    </location>
</feature>
<dbReference type="Proteomes" id="UP000320762">
    <property type="component" value="Unassembled WGS sequence"/>
</dbReference>
<protein>
    <submittedName>
        <fullName evidence="2">Uncharacterized protein</fullName>
    </submittedName>
</protein>
<feature type="compositionally biased region" description="Low complexity" evidence="1">
    <location>
        <begin position="163"/>
        <end position="175"/>
    </location>
</feature>
<feature type="compositionally biased region" description="Polar residues" evidence="1">
    <location>
        <begin position="113"/>
        <end position="122"/>
    </location>
</feature>
<dbReference type="EMBL" id="VDMD01000057">
    <property type="protein sequence ID" value="TRM56874.1"/>
    <property type="molecule type" value="Genomic_DNA"/>
</dbReference>
<gene>
    <name evidence="2" type="ORF">BD626DRAFT_635376</name>
</gene>
<feature type="compositionally biased region" description="Low complexity" evidence="1">
    <location>
        <begin position="322"/>
        <end position="348"/>
    </location>
</feature>
<sequence>MNTLLRTRTIAQHAAVPYSRAYQTRAIQSRADQIPTRHGYLQSGRVQVRHNHTQSKSESASKKEEVAPEDASPQGWTTRVMSWMGLGGSRRQAQEQEREDAQPREEESDRTSTHPFTEPDTSPSHRHGLDNTTVNADPSMSTTSSSPPTSSSPVPLPEEDDSPTSTPTSTTSTSSSPPPPPTKPSSLVHTRRLTPIYTPPLRPLSAEERRRERERREQAREARQAAKRAKDEAKENARRAKEEALQAMEAGIALDAQVYSTEEARLHAEKQAEWARKREARRRVFESRRAKNDARRERDEVVRLRDEALRAQEMERASASKTAPVASATGVTATATIPTSTTTPTKSPTTRKRKATTPTSPTTTSPTTTDPPAKRPRGRPRKPPPPPDAPPPPPPGRLRAILSGEPEDRVRVFVKTLSPVHITAADRVDLRPGGRRLLRKPGCRGWNDEGWMVVGGEEEEGVEVRDAEEGVEVGAEESNFAALYESSMHEDPPAASSTPTTPAYDPTIRGPSLVILHHFEWCKRGIDVTVGPRTRRARVARVATTGGAEVKMGGAEVKMGGAKQVTKKQPSGPAFPAAEGFFYWYEPPSGSPYGGSGDQPYGGSDDRPYGGSGDRPYGSSGDQPYETPSNSGSPYETPSHDDSPYSRPHSSPYDGPDGPPGIRFRIAPKGVPFEEGVDWVPEAPVSWGGGEVEGGDAHDHVAAQPTRPQPWVMPAWEAVRRYRLFPWLRADGAISPTVDQSARAVLHRDWTIKGLNRRPAQIVNHLLPANLTDADRIRFPGCTAAAVVAGAPYGVADIPLERRRIRAGSTGFLYFDGRVVRFRAAPPGTPFAEGQDVRAGYGRWRLPVPPKLRAAFAERLVREGMSEAKRDRVVESLSGFVQPRKEVGTLDPEKVGEADRLELDGFKYYEVRVKGIKPRAVGVIMRWGAQEGRRAHKGVSLGFPTGTSGFLYLHTETAGGGIHAGLRFRVVPPGESFSAGHDLERPGGGDIWRLSLRLLAKWHSAAGAALVDAGHIPRDVYAAAQASINAVRLGQGMVLNGDYTEDGQPPLRWRYPSIMRKLRLRNPRMASLRRSGPRRTYPMRRALRLFPPRLPLKQRLERWRVSTLDPAKLTDADRVDVRDARFLRLRVAGTKGTATSTAPDSGGPAPTSDEPAISENFIDVRLSTSPHGRFPLNAVGFVYWHDPPDRPPWGGALRFRIASAGTPFADGVDLMHPTLGIPLEWGVVTLARSVPGAIDALAAAGRIPRGVLVHARAPSSLPRGWARTMTNVRDPVILYLEGLRDVRVLTGDGVAHQLRISSAFRDMRLGKYVYSGWVVARFEHTPEDGRKLRLRIMKLLSAPKLMFADYDGYVPPPREGELVMMNTDTPWEFEYSRQRPFKFPSTLDLFWEEKTCRADYVREVGGEERWMEEWVQGKRGRRKIE</sequence>